<dbReference type="Pfam" id="PF07969">
    <property type="entry name" value="Amidohydro_3"/>
    <property type="match status" value="1"/>
</dbReference>
<dbReference type="InterPro" id="IPR006311">
    <property type="entry name" value="TAT_signal"/>
</dbReference>
<name>A0ABR8UGQ3_9GAMM</name>
<dbReference type="PANTHER" id="PTHR43135">
    <property type="entry name" value="ALPHA-D-RIBOSE 1-METHYLPHOSPHONATE 5-TRIPHOSPHATE DIPHOSPHATASE"/>
    <property type="match status" value="1"/>
</dbReference>
<feature type="chain" id="PRO_5046304812" evidence="1">
    <location>
        <begin position="31"/>
        <end position="529"/>
    </location>
</feature>
<dbReference type="PROSITE" id="PS51318">
    <property type="entry name" value="TAT"/>
    <property type="match status" value="1"/>
</dbReference>
<keyword evidence="4" id="KW-1185">Reference proteome</keyword>
<evidence type="ECO:0000259" key="2">
    <source>
        <dbReference type="Pfam" id="PF07969"/>
    </source>
</evidence>
<proteinExistence type="predicted"/>
<gene>
    <name evidence="3" type="ORF">H9645_02280</name>
</gene>
<dbReference type="SUPFAM" id="SSF51338">
    <property type="entry name" value="Composite domain of metallo-dependent hydrolases"/>
    <property type="match status" value="1"/>
</dbReference>
<dbReference type="SUPFAM" id="SSF51556">
    <property type="entry name" value="Metallo-dependent hydrolases"/>
    <property type="match status" value="1"/>
</dbReference>
<protein>
    <submittedName>
        <fullName evidence="3">Amidohydrolase family protein</fullName>
    </submittedName>
</protein>
<comment type="caution">
    <text evidence="3">The sequence shown here is derived from an EMBL/GenBank/DDBJ whole genome shotgun (WGS) entry which is preliminary data.</text>
</comment>
<dbReference type="PANTHER" id="PTHR43135:SF3">
    <property type="entry name" value="ALPHA-D-RIBOSE 1-METHYLPHOSPHONATE 5-TRIPHOSPHATE DIPHOSPHATASE"/>
    <property type="match status" value="1"/>
</dbReference>
<keyword evidence="1" id="KW-0732">Signal</keyword>
<dbReference type="Proteomes" id="UP000647183">
    <property type="component" value="Unassembled WGS sequence"/>
</dbReference>
<dbReference type="InterPro" id="IPR051781">
    <property type="entry name" value="Metallo-dep_Hydrolase"/>
</dbReference>
<dbReference type="InterPro" id="IPR011059">
    <property type="entry name" value="Metal-dep_hydrolase_composite"/>
</dbReference>
<feature type="signal peptide" evidence="1">
    <location>
        <begin position="1"/>
        <end position="30"/>
    </location>
</feature>
<dbReference type="EMBL" id="JACSQJ010000001">
    <property type="protein sequence ID" value="MBD7986854.1"/>
    <property type="molecule type" value="Genomic_DNA"/>
</dbReference>
<evidence type="ECO:0000313" key="4">
    <source>
        <dbReference type="Proteomes" id="UP000647183"/>
    </source>
</evidence>
<sequence>MWQRTWSRRGVLASMAATAACLALPGMAGARGMPVAGAGVLLRDVRLIDGSGAPARSADVLVRGNSIERIGRVPAADARGLRVVDGGGRVLAPGFIDLHTHGDPLEVAFAPFLAMGVTTVVLGQDGGSPALPDTAREAGSLAAWMDAVEAATPGVNVATLSGHGALRRRAGIDDGTRRPSDAQLARLQAVLDADLRAGAFGLSTGLEYVPGRYAEMRELASLGPVVARADGVVMSHMRSEDAGDVRASIRELMQAAGPARAHVSHLKMVYGQGEAAAEALLDFLRGLRGTGNSPTADAYPYEASYTGIGILFPEWALPPNDYAAVVAARGDELRAHLAARMQQRNGPGALLFGTGPYAGRTLAQVAEAEVRPFVEVLVAQGPGGGQAAHFVMDRALQDRLLLEPFVAIASDGSPGGSHPRGAGTFAKWIESFATAEARVPLEEAVRKVTSLPASILGLRDRGLVREGAKADLLLFDPDRVHARADYVDPTAMAEGFDLVLVNGQAAFEAGVAGANAGRLLRRAATPASA</sequence>
<accession>A0ABR8UGQ3</accession>
<feature type="domain" description="Amidohydrolase 3" evidence="2">
    <location>
        <begin position="82"/>
        <end position="504"/>
    </location>
</feature>
<evidence type="ECO:0000313" key="3">
    <source>
        <dbReference type="EMBL" id="MBD7986854.1"/>
    </source>
</evidence>
<reference evidence="3 4" key="1">
    <citation type="submission" date="2020-08" db="EMBL/GenBank/DDBJ databases">
        <title>A Genomic Blueprint of the Chicken Gut Microbiome.</title>
        <authorList>
            <person name="Gilroy R."/>
            <person name="Ravi A."/>
            <person name="Getino M."/>
            <person name="Pursley I."/>
            <person name="Horton D.L."/>
            <person name="Alikhan N.-F."/>
            <person name="Baker D."/>
            <person name="Gharbi K."/>
            <person name="Hall N."/>
            <person name="Watson M."/>
            <person name="Adriaenssens E.M."/>
            <person name="Foster-Nyarko E."/>
            <person name="Jarju S."/>
            <person name="Secka A."/>
            <person name="Antonio M."/>
            <person name="Oren A."/>
            <person name="Chaudhuri R."/>
            <person name="La Ragione R.M."/>
            <person name="Hildebrand F."/>
            <person name="Pallen M.J."/>
        </authorList>
    </citation>
    <scope>NUCLEOTIDE SEQUENCE [LARGE SCALE GENOMIC DNA]</scope>
    <source>
        <strain evidence="3 4">Sa2BVA3</strain>
    </source>
</reference>
<dbReference type="InterPro" id="IPR013108">
    <property type="entry name" value="Amidohydro_3"/>
</dbReference>
<dbReference type="Gene3D" id="3.20.20.140">
    <property type="entry name" value="Metal-dependent hydrolases"/>
    <property type="match status" value="2"/>
</dbReference>
<evidence type="ECO:0000256" key="1">
    <source>
        <dbReference type="SAM" id="SignalP"/>
    </source>
</evidence>
<dbReference type="InterPro" id="IPR032466">
    <property type="entry name" value="Metal_Hydrolase"/>
</dbReference>
<organism evidence="3 4">
    <name type="scientific">Luteimonas colneyensis</name>
    <dbReference type="NCBI Taxonomy" id="2762230"/>
    <lineage>
        <taxon>Bacteria</taxon>
        <taxon>Pseudomonadati</taxon>
        <taxon>Pseudomonadota</taxon>
        <taxon>Gammaproteobacteria</taxon>
        <taxon>Lysobacterales</taxon>
        <taxon>Lysobacteraceae</taxon>
        <taxon>Luteimonas</taxon>
    </lineage>
</organism>
<dbReference type="PROSITE" id="PS51257">
    <property type="entry name" value="PROKAR_LIPOPROTEIN"/>
    <property type="match status" value="1"/>
</dbReference>